<dbReference type="PANTHER" id="PTHR43309:SF5">
    <property type="entry name" value="5-OXOPROLINASE SUBUNIT C"/>
    <property type="match status" value="1"/>
</dbReference>
<name>A0A7W0CAB0_9BACT</name>
<keyword evidence="6" id="KW-1185">Reference proteome</keyword>
<evidence type="ECO:0000256" key="2">
    <source>
        <dbReference type="ARBA" id="ARBA00022801"/>
    </source>
</evidence>
<dbReference type="Pfam" id="PF02626">
    <property type="entry name" value="CT_A_B"/>
    <property type="match status" value="1"/>
</dbReference>
<protein>
    <submittedName>
        <fullName evidence="5">Biotin-dependent carboxylase-like uncharacterized protein</fullName>
    </submittedName>
</protein>
<gene>
    <name evidence="5" type="ORF">HNR65_002344</name>
</gene>
<dbReference type="RefSeq" id="WP_181551661.1">
    <property type="nucleotide sequence ID" value="NZ_JACDUS010000006.1"/>
</dbReference>
<sequence length="318" mass="34502">MANDTFLVIDPGAFTTIQDLGRFGYQTLGVPISGAMDTYSARAANMLAGNRPTSAVLEMTIQGCTLAVMRNARVALTGARAEIRHNSIQRPSWSAFEVEPGDLLRISQVSLGCRIYMAVGGGFEVPLIMGSRSTCTQAALGGLKGRALQKGDFLPAGHAEKFPGQNAVRGEFIPEMGQDTKLHCVPGPQEHMFQDKGRDLFTYPFTVSQRADRRGIRLEGPQIQHSHQSPGAIVSEPILPGNIQVPADGQPIILLREQTTGGYPKIATVVSTDLSKLGQVIPGDSITFVSVTAQHARDMNLEEQERFKSLQNMLWQET</sequence>
<accession>A0A7W0CAB0</accession>
<dbReference type="SUPFAM" id="SSF50891">
    <property type="entry name" value="Cyclophilin-like"/>
    <property type="match status" value="1"/>
</dbReference>
<keyword evidence="1" id="KW-0547">Nucleotide-binding</keyword>
<evidence type="ECO:0000256" key="1">
    <source>
        <dbReference type="ARBA" id="ARBA00022741"/>
    </source>
</evidence>
<dbReference type="InterPro" id="IPR052708">
    <property type="entry name" value="PxpC"/>
</dbReference>
<evidence type="ECO:0000259" key="4">
    <source>
        <dbReference type="SMART" id="SM00797"/>
    </source>
</evidence>
<keyword evidence="2" id="KW-0378">Hydrolase</keyword>
<dbReference type="Gene3D" id="2.40.100.10">
    <property type="entry name" value="Cyclophilin-like"/>
    <property type="match status" value="1"/>
</dbReference>
<reference evidence="5 6" key="1">
    <citation type="submission" date="2020-07" db="EMBL/GenBank/DDBJ databases">
        <title>Genomic Encyclopedia of Type Strains, Phase IV (KMG-IV): sequencing the most valuable type-strain genomes for metagenomic binning, comparative biology and taxonomic classification.</title>
        <authorList>
            <person name="Goeker M."/>
        </authorList>
    </citation>
    <scope>NUCLEOTIDE SEQUENCE [LARGE SCALE GENOMIC DNA]</scope>
    <source>
        <strain evidence="5 6">DSM 17721</strain>
    </source>
</reference>
<dbReference type="PANTHER" id="PTHR43309">
    <property type="entry name" value="5-OXOPROLINASE SUBUNIT C"/>
    <property type="match status" value="1"/>
</dbReference>
<evidence type="ECO:0000256" key="3">
    <source>
        <dbReference type="ARBA" id="ARBA00022840"/>
    </source>
</evidence>
<proteinExistence type="predicted"/>
<dbReference type="EMBL" id="JACDUS010000006">
    <property type="protein sequence ID" value="MBA2882010.1"/>
    <property type="molecule type" value="Genomic_DNA"/>
</dbReference>
<dbReference type="InterPro" id="IPR003778">
    <property type="entry name" value="CT_A_B"/>
</dbReference>
<keyword evidence="3" id="KW-0067">ATP-binding</keyword>
<dbReference type="InterPro" id="IPR029000">
    <property type="entry name" value="Cyclophilin-like_dom_sf"/>
</dbReference>
<dbReference type="SMART" id="SM00797">
    <property type="entry name" value="AHS2"/>
    <property type="match status" value="1"/>
</dbReference>
<dbReference type="NCBIfam" id="TIGR00724">
    <property type="entry name" value="urea_amlyse_rel"/>
    <property type="match status" value="1"/>
</dbReference>
<dbReference type="GO" id="GO:0016787">
    <property type="term" value="F:hydrolase activity"/>
    <property type="evidence" value="ECO:0007669"/>
    <property type="project" value="UniProtKB-KW"/>
</dbReference>
<comment type="caution">
    <text evidence="5">The sequence shown here is derived from an EMBL/GenBank/DDBJ whole genome shotgun (WGS) entry which is preliminary data.</text>
</comment>
<evidence type="ECO:0000313" key="5">
    <source>
        <dbReference type="EMBL" id="MBA2882010.1"/>
    </source>
</evidence>
<dbReference type="GO" id="GO:0005524">
    <property type="term" value="F:ATP binding"/>
    <property type="evidence" value="ECO:0007669"/>
    <property type="project" value="UniProtKB-KW"/>
</dbReference>
<feature type="domain" description="Carboxyltransferase" evidence="4">
    <location>
        <begin position="27"/>
        <end position="307"/>
    </location>
</feature>
<dbReference type="AlphaFoldDB" id="A0A7W0CAB0"/>
<evidence type="ECO:0000313" key="6">
    <source>
        <dbReference type="Proteomes" id="UP000525298"/>
    </source>
</evidence>
<dbReference type="Proteomes" id="UP000525298">
    <property type="component" value="Unassembled WGS sequence"/>
</dbReference>
<organism evidence="5 6">
    <name type="scientific">Desulfosalsimonas propionicica</name>
    <dbReference type="NCBI Taxonomy" id="332175"/>
    <lineage>
        <taxon>Bacteria</taxon>
        <taxon>Pseudomonadati</taxon>
        <taxon>Thermodesulfobacteriota</taxon>
        <taxon>Desulfobacteria</taxon>
        <taxon>Desulfobacterales</taxon>
        <taxon>Desulfosalsimonadaceae</taxon>
        <taxon>Desulfosalsimonas</taxon>
    </lineage>
</organism>